<dbReference type="SUPFAM" id="SSF161098">
    <property type="entry name" value="MetI-like"/>
    <property type="match status" value="1"/>
</dbReference>
<feature type="transmembrane region" description="Helical" evidence="7">
    <location>
        <begin position="21"/>
        <end position="44"/>
    </location>
</feature>
<feature type="transmembrane region" description="Helical" evidence="7">
    <location>
        <begin position="91"/>
        <end position="114"/>
    </location>
</feature>
<keyword evidence="6 7" id="KW-0472">Membrane</keyword>
<organism evidence="9 10">
    <name type="scientific">Ignavigranum ruoffiae</name>
    <dbReference type="NCBI Taxonomy" id="89093"/>
    <lineage>
        <taxon>Bacteria</taxon>
        <taxon>Bacillati</taxon>
        <taxon>Bacillota</taxon>
        <taxon>Bacilli</taxon>
        <taxon>Lactobacillales</taxon>
        <taxon>Aerococcaceae</taxon>
        <taxon>Ignavigranum</taxon>
    </lineage>
</organism>
<feature type="transmembrane region" description="Helical" evidence="7">
    <location>
        <begin position="248"/>
        <end position="269"/>
    </location>
</feature>
<dbReference type="EMBL" id="FOEN01000001">
    <property type="protein sequence ID" value="SEP58997.1"/>
    <property type="molecule type" value="Genomic_DNA"/>
</dbReference>
<dbReference type="OrthoDB" id="9808005at2"/>
<evidence type="ECO:0000256" key="2">
    <source>
        <dbReference type="ARBA" id="ARBA00022448"/>
    </source>
</evidence>
<dbReference type="STRING" id="89093.SAMN04488558_101137"/>
<name>A0A1H8Z416_9LACT</name>
<evidence type="ECO:0000259" key="8">
    <source>
        <dbReference type="PROSITE" id="PS50928"/>
    </source>
</evidence>
<proteinExistence type="inferred from homology"/>
<keyword evidence="2 7" id="KW-0813">Transport</keyword>
<dbReference type="AlphaFoldDB" id="A0A1H8Z416"/>
<dbReference type="PROSITE" id="PS50928">
    <property type="entry name" value="ABC_TM1"/>
    <property type="match status" value="1"/>
</dbReference>
<sequence>MNHRPRKFWPQKEITLPNGKTVYKSYSLVPIILLIIVLLFYGAMEMTGFNLQTLLKRGNQFFVILKRMYPPNQDFIKNVLPPLIDTIKMSVLGTVIGSVLAIPIAILAASNLSINIWVSSLMKFILSFIRTMPTLVTALILTYIFGLGTFAGTIAIAIFTFSFVGKQLYEAIETADLLPYEALEALGAGKIRSFLAALAPQVLPAYLSVSLYTFEGNVRHAAILGYVGAGGIGIILNENIAWRQYDNVGMILICLFITVAIIESFSRYLRRKLT</sequence>
<dbReference type="RefSeq" id="WP_092569745.1">
    <property type="nucleotide sequence ID" value="NZ_CALUDV010000004.1"/>
</dbReference>
<feature type="transmembrane region" description="Helical" evidence="7">
    <location>
        <begin position="135"/>
        <end position="159"/>
    </location>
</feature>
<dbReference type="InterPro" id="IPR000515">
    <property type="entry name" value="MetI-like"/>
</dbReference>
<dbReference type="NCBIfam" id="TIGR01097">
    <property type="entry name" value="PhnE"/>
    <property type="match status" value="1"/>
</dbReference>
<feature type="transmembrane region" description="Helical" evidence="7">
    <location>
        <begin position="221"/>
        <end position="242"/>
    </location>
</feature>
<keyword evidence="5 7" id="KW-1133">Transmembrane helix</keyword>
<evidence type="ECO:0000256" key="6">
    <source>
        <dbReference type="ARBA" id="ARBA00023136"/>
    </source>
</evidence>
<evidence type="ECO:0000256" key="4">
    <source>
        <dbReference type="ARBA" id="ARBA00022692"/>
    </source>
</evidence>
<dbReference type="Pfam" id="PF00528">
    <property type="entry name" value="BPD_transp_1"/>
    <property type="match status" value="1"/>
</dbReference>
<evidence type="ECO:0000256" key="3">
    <source>
        <dbReference type="ARBA" id="ARBA00022475"/>
    </source>
</evidence>
<dbReference type="InterPro" id="IPR005769">
    <property type="entry name" value="PhnE/PtxC"/>
</dbReference>
<comment type="similarity">
    <text evidence="7">Belongs to the binding-protein-dependent transport system permease family.</text>
</comment>
<protein>
    <submittedName>
        <fullName evidence="9">Phosphonate transport system permease protein</fullName>
    </submittedName>
</protein>
<keyword evidence="3" id="KW-1003">Cell membrane</keyword>
<dbReference type="CDD" id="cd06261">
    <property type="entry name" value="TM_PBP2"/>
    <property type="match status" value="1"/>
</dbReference>
<feature type="domain" description="ABC transmembrane type-1" evidence="8">
    <location>
        <begin position="83"/>
        <end position="263"/>
    </location>
</feature>
<dbReference type="GO" id="GO:0015416">
    <property type="term" value="F:ABC-type phosphonate transporter activity"/>
    <property type="evidence" value="ECO:0007669"/>
    <property type="project" value="InterPro"/>
</dbReference>
<evidence type="ECO:0000256" key="1">
    <source>
        <dbReference type="ARBA" id="ARBA00004651"/>
    </source>
</evidence>
<dbReference type="Proteomes" id="UP000198833">
    <property type="component" value="Unassembled WGS sequence"/>
</dbReference>
<gene>
    <name evidence="9" type="ORF">SAMN04488558_101137</name>
</gene>
<evidence type="ECO:0000313" key="10">
    <source>
        <dbReference type="Proteomes" id="UP000198833"/>
    </source>
</evidence>
<accession>A0A1H8Z416</accession>
<feature type="transmembrane region" description="Helical" evidence="7">
    <location>
        <begin position="194"/>
        <end position="214"/>
    </location>
</feature>
<comment type="subcellular location">
    <subcellularLocation>
        <location evidence="1 7">Cell membrane</location>
        <topology evidence="1 7">Multi-pass membrane protein</topology>
    </subcellularLocation>
</comment>
<dbReference type="InterPro" id="IPR035906">
    <property type="entry name" value="MetI-like_sf"/>
</dbReference>
<keyword evidence="10" id="KW-1185">Reference proteome</keyword>
<evidence type="ECO:0000313" key="9">
    <source>
        <dbReference type="EMBL" id="SEP58997.1"/>
    </source>
</evidence>
<reference evidence="9 10" key="1">
    <citation type="submission" date="2016-10" db="EMBL/GenBank/DDBJ databases">
        <authorList>
            <person name="de Groot N.N."/>
        </authorList>
    </citation>
    <scope>NUCLEOTIDE SEQUENCE [LARGE SCALE GENOMIC DNA]</scope>
    <source>
        <strain evidence="9 10">DSM 15695</strain>
    </source>
</reference>
<dbReference type="Gene3D" id="1.10.3720.10">
    <property type="entry name" value="MetI-like"/>
    <property type="match status" value="1"/>
</dbReference>
<evidence type="ECO:0000256" key="5">
    <source>
        <dbReference type="ARBA" id="ARBA00022989"/>
    </source>
</evidence>
<keyword evidence="4 7" id="KW-0812">Transmembrane</keyword>
<dbReference type="PANTHER" id="PTHR30043:SF1">
    <property type="entry name" value="ABC TRANSPORT SYSTEM PERMEASE PROTEIN P69"/>
    <property type="match status" value="1"/>
</dbReference>
<dbReference type="GO" id="GO:0005886">
    <property type="term" value="C:plasma membrane"/>
    <property type="evidence" value="ECO:0007669"/>
    <property type="project" value="UniProtKB-SubCell"/>
</dbReference>
<evidence type="ECO:0000256" key="7">
    <source>
        <dbReference type="RuleBase" id="RU363032"/>
    </source>
</evidence>
<dbReference type="PANTHER" id="PTHR30043">
    <property type="entry name" value="PHOSPHONATES TRANSPORT SYSTEM PERMEASE PROTEIN"/>
    <property type="match status" value="1"/>
</dbReference>